<dbReference type="Proteomes" id="UP000078576">
    <property type="component" value="Unassembled WGS sequence"/>
</dbReference>
<organism evidence="2 3">
    <name type="scientific">Cytospora mali</name>
    <name type="common">Apple Valsa canker fungus</name>
    <name type="synonym">Valsa mali</name>
    <dbReference type="NCBI Taxonomy" id="578113"/>
    <lineage>
        <taxon>Eukaryota</taxon>
        <taxon>Fungi</taxon>
        <taxon>Dikarya</taxon>
        <taxon>Ascomycota</taxon>
        <taxon>Pezizomycotina</taxon>
        <taxon>Sordariomycetes</taxon>
        <taxon>Sordariomycetidae</taxon>
        <taxon>Diaporthales</taxon>
        <taxon>Cytosporaceae</taxon>
        <taxon>Cytospora</taxon>
    </lineage>
</organism>
<proteinExistence type="predicted"/>
<gene>
    <name evidence="2" type="ORF">VP1G_11102</name>
</gene>
<dbReference type="AlphaFoldDB" id="A0A194V450"/>
<feature type="region of interest" description="Disordered" evidence="1">
    <location>
        <begin position="1"/>
        <end position="57"/>
    </location>
</feature>
<evidence type="ECO:0000256" key="1">
    <source>
        <dbReference type="SAM" id="MobiDB-lite"/>
    </source>
</evidence>
<accession>A0A194V450</accession>
<sequence>MSQYQAPAECTPSPTLSGATDDPQQHHPAPPQGTEQPRSTSGDEKDVLERSGDSPDISQELGEIQHLLRQLHSTLQSTSQSETATPYQQASFGVLTNIADDIAECLDCLRTMGSRDESTPRPEQPALHSGGPNNIPPVLWRENAGAGGATGTGCLFGDGGCVRIGSRNADSATGLHES</sequence>
<protein>
    <submittedName>
        <fullName evidence="2">Uncharacterized protein</fullName>
    </submittedName>
</protein>
<dbReference type="EMBL" id="KN714717">
    <property type="protein sequence ID" value="KUI58712.1"/>
    <property type="molecule type" value="Genomic_DNA"/>
</dbReference>
<keyword evidence="3" id="KW-1185">Reference proteome</keyword>
<feature type="compositionally biased region" description="Basic and acidic residues" evidence="1">
    <location>
        <begin position="41"/>
        <end position="53"/>
    </location>
</feature>
<name>A0A194V450_CYTMA</name>
<feature type="region of interest" description="Disordered" evidence="1">
    <location>
        <begin position="113"/>
        <end position="144"/>
    </location>
</feature>
<dbReference type="OrthoDB" id="10564316at2759"/>
<evidence type="ECO:0000313" key="3">
    <source>
        <dbReference type="Proteomes" id="UP000078576"/>
    </source>
</evidence>
<evidence type="ECO:0000313" key="2">
    <source>
        <dbReference type="EMBL" id="KUI58712.1"/>
    </source>
</evidence>
<reference evidence="3" key="1">
    <citation type="submission" date="2014-12" db="EMBL/GenBank/DDBJ databases">
        <title>Genome Sequence of Valsa Canker Pathogens Uncovers a Specific Adaption of Colonization on Woody Bark.</title>
        <authorList>
            <person name="Yin Z."/>
            <person name="Liu H."/>
            <person name="Gao X."/>
            <person name="Li Z."/>
            <person name="Song N."/>
            <person name="Ke X."/>
            <person name="Dai Q."/>
            <person name="Wu Y."/>
            <person name="Sun Y."/>
            <person name="Xu J.-R."/>
            <person name="Kang Z.K."/>
            <person name="Wang L."/>
            <person name="Huang L."/>
        </authorList>
    </citation>
    <scope>NUCLEOTIDE SEQUENCE [LARGE SCALE GENOMIC DNA]</scope>
    <source>
        <strain evidence="3">SXYL134</strain>
    </source>
</reference>